<accession>A0A2W4UGD4</accession>
<proteinExistence type="predicted"/>
<dbReference type="GO" id="GO:0004519">
    <property type="term" value="F:endonuclease activity"/>
    <property type="evidence" value="ECO:0007669"/>
    <property type="project" value="UniProtKB-KW"/>
</dbReference>
<keyword evidence="2" id="KW-0540">Nuclease</keyword>
<comment type="caution">
    <text evidence="2">The sequence shown here is derived from an EMBL/GenBank/DDBJ whole genome shotgun (WGS) entry which is preliminary data.</text>
</comment>
<dbReference type="InterPro" id="IPR008538">
    <property type="entry name" value="Uma2"/>
</dbReference>
<sequence>MLDLLAKKITLTEYLLLPYDGERTEFVNGQIENMADASPLHVFITTFLAQFLNAHIKAQGQSLLCLGPTGVEIPQETKANNVRSPDAVVCRRDQWRAMRHLTKAVFAVGNPPALAIEVASPGNTSRDTVDKRLEYALAQVPEYWIINPVDGYVLVIKLVDGEYEDIGEFRGNELIASAIFPALKVSAATLLDPDIDDLEQAS</sequence>
<dbReference type="EMBL" id="QBMC01000030">
    <property type="protein sequence ID" value="PZO20376.1"/>
    <property type="molecule type" value="Genomic_DNA"/>
</dbReference>
<reference evidence="2 3" key="2">
    <citation type="submission" date="2018-06" db="EMBL/GenBank/DDBJ databases">
        <title>Metagenomic assembly of (sub)arctic Cyanobacteria and their associated microbiome from non-axenic cultures.</title>
        <authorList>
            <person name="Baurain D."/>
        </authorList>
    </citation>
    <scope>NUCLEOTIDE SEQUENCE [LARGE SCALE GENOMIC DNA]</scope>
    <source>
        <strain evidence="2">ULC129bin1</strain>
    </source>
</reference>
<dbReference type="Pfam" id="PF05685">
    <property type="entry name" value="Uma2"/>
    <property type="match status" value="1"/>
</dbReference>
<dbReference type="InterPro" id="IPR011335">
    <property type="entry name" value="Restrct_endonuc-II-like"/>
</dbReference>
<dbReference type="Proteomes" id="UP000249354">
    <property type="component" value="Unassembled WGS sequence"/>
</dbReference>
<name>A0A2W4UGD4_9CYAN</name>
<organism evidence="2 3">
    <name type="scientific">Leptolyngbya foveolarum</name>
    <dbReference type="NCBI Taxonomy" id="47253"/>
    <lineage>
        <taxon>Bacteria</taxon>
        <taxon>Bacillati</taxon>
        <taxon>Cyanobacteriota</taxon>
        <taxon>Cyanophyceae</taxon>
        <taxon>Leptolyngbyales</taxon>
        <taxon>Leptolyngbyaceae</taxon>
        <taxon>Leptolyngbya group</taxon>
        <taxon>Leptolyngbya</taxon>
    </lineage>
</organism>
<dbReference type="SUPFAM" id="SSF52980">
    <property type="entry name" value="Restriction endonuclease-like"/>
    <property type="match status" value="1"/>
</dbReference>
<dbReference type="PANTHER" id="PTHR34107">
    <property type="entry name" value="SLL0198 PROTEIN-RELATED"/>
    <property type="match status" value="1"/>
</dbReference>
<feature type="domain" description="Putative restriction endonuclease" evidence="1">
    <location>
        <begin position="12"/>
        <end position="185"/>
    </location>
</feature>
<dbReference type="Gene3D" id="3.90.1570.10">
    <property type="entry name" value="tt1808, chain A"/>
    <property type="match status" value="1"/>
</dbReference>
<dbReference type="CDD" id="cd06260">
    <property type="entry name" value="DUF820-like"/>
    <property type="match status" value="1"/>
</dbReference>
<dbReference type="PANTHER" id="PTHR34107:SF2">
    <property type="entry name" value="SLL0888 PROTEIN"/>
    <property type="match status" value="1"/>
</dbReference>
<protein>
    <submittedName>
        <fullName evidence="2">Uma2 family endonuclease</fullName>
    </submittedName>
</protein>
<keyword evidence="2" id="KW-0255">Endonuclease</keyword>
<dbReference type="AlphaFoldDB" id="A0A2W4UGD4"/>
<dbReference type="InterPro" id="IPR012296">
    <property type="entry name" value="Nuclease_put_TT1808"/>
</dbReference>
<evidence type="ECO:0000313" key="2">
    <source>
        <dbReference type="EMBL" id="PZO20376.1"/>
    </source>
</evidence>
<gene>
    <name evidence="2" type="ORF">DCF25_06610</name>
</gene>
<evidence type="ECO:0000313" key="3">
    <source>
        <dbReference type="Proteomes" id="UP000249354"/>
    </source>
</evidence>
<evidence type="ECO:0000259" key="1">
    <source>
        <dbReference type="Pfam" id="PF05685"/>
    </source>
</evidence>
<keyword evidence="2" id="KW-0378">Hydrolase</keyword>
<reference evidence="3" key="1">
    <citation type="submission" date="2018-04" db="EMBL/GenBank/DDBJ databases">
        <authorList>
            <person name="Cornet L."/>
        </authorList>
    </citation>
    <scope>NUCLEOTIDE SEQUENCE [LARGE SCALE GENOMIC DNA]</scope>
</reference>